<dbReference type="RefSeq" id="WP_016558265.1">
    <property type="nucleotide sequence ID" value="NZ_AEYE02000036.1"/>
</dbReference>
<gene>
    <name evidence="1" type="ORF">RGCCGE502_31857</name>
</gene>
<organism evidence="1 2">
    <name type="scientific">Rhizobium grahamii CCGE 502</name>
    <dbReference type="NCBI Taxonomy" id="990285"/>
    <lineage>
        <taxon>Bacteria</taxon>
        <taxon>Pseudomonadati</taxon>
        <taxon>Pseudomonadota</taxon>
        <taxon>Alphaproteobacteria</taxon>
        <taxon>Hyphomicrobiales</taxon>
        <taxon>Rhizobiaceae</taxon>
        <taxon>Rhizobium/Agrobacterium group</taxon>
        <taxon>Rhizobium</taxon>
    </lineage>
</organism>
<dbReference type="EMBL" id="AEYE02000036">
    <property type="protein sequence ID" value="EPE94375.1"/>
    <property type="molecule type" value="Genomic_DNA"/>
</dbReference>
<evidence type="ECO:0000313" key="2">
    <source>
        <dbReference type="Proteomes" id="UP000014411"/>
    </source>
</evidence>
<name>S3H7Z9_9HYPH</name>
<accession>S3H7Z9</accession>
<reference evidence="1 2" key="1">
    <citation type="journal article" date="2012" name="J. Bacteriol.">
        <title>Genome sequence of Rhizobium grahamii CCGE502, a broad-host-range symbiont with low nodulation competitiveness in Phaseolus vulgaris.</title>
        <authorList>
            <person name="Althabegoiti M.J."/>
            <person name="Lozano L."/>
            <person name="Torres-Tejerizo G."/>
            <person name="Ormeno-Orrillo E."/>
            <person name="Rogel M.A."/>
            <person name="Gonzalez V."/>
            <person name="Martinez-Romero E."/>
        </authorList>
    </citation>
    <scope>NUCLEOTIDE SEQUENCE [LARGE SCALE GENOMIC DNA]</scope>
    <source>
        <strain evidence="1 2">CCGE 502</strain>
        <plasmid evidence="1">pRg502b</plasmid>
    </source>
</reference>
<keyword evidence="1" id="KW-0614">Plasmid</keyword>
<comment type="caution">
    <text evidence="1">The sequence shown here is derived from an EMBL/GenBank/DDBJ whole genome shotgun (WGS) entry which is preliminary data.</text>
</comment>
<dbReference type="AlphaFoldDB" id="S3H7Z9"/>
<sequence>MGAMTIECAIAVSPAEFAKKFRQELLESSAGEGLTDARFRSSVDDESHLFVDLQWKDLATARANLEQVKALLDQDSQILKESSFQTNVR</sequence>
<dbReference type="HOGENOM" id="CLU_2452509_0_0_5"/>
<dbReference type="Proteomes" id="UP000014411">
    <property type="component" value="Unassembled WGS sequence"/>
</dbReference>
<evidence type="ECO:0000313" key="1">
    <source>
        <dbReference type="EMBL" id="EPE94375.1"/>
    </source>
</evidence>
<keyword evidence="2" id="KW-1185">Reference proteome</keyword>
<protein>
    <submittedName>
        <fullName evidence="1">Uncharacterized protein</fullName>
    </submittedName>
</protein>
<proteinExistence type="predicted"/>
<geneLocation type="plasmid" evidence="1">
    <name>pRg502b</name>
</geneLocation>